<dbReference type="PROSITE" id="PS50937">
    <property type="entry name" value="HTH_MERR_2"/>
    <property type="match status" value="1"/>
</dbReference>
<organism evidence="6 7">
    <name type="scientific">Actinokineospora spheciospongiae</name>
    <dbReference type="NCBI Taxonomy" id="909613"/>
    <lineage>
        <taxon>Bacteria</taxon>
        <taxon>Bacillati</taxon>
        <taxon>Actinomycetota</taxon>
        <taxon>Actinomycetes</taxon>
        <taxon>Pseudonocardiales</taxon>
        <taxon>Pseudonocardiaceae</taxon>
        <taxon>Actinokineospora</taxon>
    </lineage>
</organism>
<accession>W7J0C0</accession>
<dbReference type="PROSITE" id="PS51118">
    <property type="entry name" value="HTH_HXLR"/>
    <property type="match status" value="1"/>
</dbReference>
<dbReference type="PATRIC" id="fig|909613.9.peg.2276"/>
<keyword evidence="7" id="KW-1185">Reference proteome</keyword>
<evidence type="ECO:0000256" key="2">
    <source>
        <dbReference type="ARBA" id="ARBA00023125"/>
    </source>
</evidence>
<keyword evidence="1" id="KW-0805">Transcription regulation</keyword>
<dbReference type="InterPro" id="IPR036388">
    <property type="entry name" value="WH-like_DNA-bd_sf"/>
</dbReference>
<gene>
    <name evidence="6" type="ORF">UO65_2270</name>
</gene>
<dbReference type="AlphaFoldDB" id="W7J0C0"/>
<evidence type="ECO:0000256" key="1">
    <source>
        <dbReference type="ARBA" id="ARBA00023015"/>
    </source>
</evidence>
<dbReference type="InterPro" id="IPR000551">
    <property type="entry name" value="MerR-type_HTH_dom"/>
</dbReference>
<dbReference type="Proteomes" id="UP000019277">
    <property type="component" value="Unassembled WGS sequence"/>
</dbReference>
<proteinExistence type="predicted"/>
<dbReference type="STRING" id="909613.UO65_2270"/>
<reference evidence="6 7" key="1">
    <citation type="journal article" date="2014" name="Genome Announc.">
        <title>Draft Genome Sequence of the Antitrypanosomally Active Sponge-Associated Bacterium Actinokineospora sp. Strain EG49.</title>
        <authorList>
            <person name="Harjes J."/>
            <person name="Ryu T."/>
            <person name="Abdelmohsen U.R."/>
            <person name="Moitinho-Silva L."/>
            <person name="Horn H."/>
            <person name="Ravasi T."/>
            <person name="Hentschel U."/>
        </authorList>
    </citation>
    <scope>NUCLEOTIDE SEQUENCE [LARGE SCALE GENOMIC DNA]</scope>
    <source>
        <strain evidence="6 7">EG49</strain>
    </source>
</reference>
<dbReference type="GO" id="GO:0003700">
    <property type="term" value="F:DNA-binding transcription factor activity"/>
    <property type="evidence" value="ECO:0007669"/>
    <property type="project" value="InterPro"/>
</dbReference>
<evidence type="ECO:0000313" key="6">
    <source>
        <dbReference type="EMBL" id="EWC62452.1"/>
    </source>
</evidence>
<dbReference type="PANTHER" id="PTHR30204:SF94">
    <property type="entry name" value="HEAVY METAL-DEPENDENT TRANSCRIPTIONAL REGULATOR HI_0293-RELATED"/>
    <property type="match status" value="1"/>
</dbReference>
<dbReference type="SUPFAM" id="SSF46955">
    <property type="entry name" value="Putative DNA-binding domain"/>
    <property type="match status" value="1"/>
</dbReference>
<dbReference type="InterPro" id="IPR002577">
    <property type="entry name" value="HTH_HxlR"/>
</dbReference>
<evidence type="ECO:0000259" key="4">
    <source>
        <dbReference type="PROSITE" id="PS50937"/>
    </source>
</evidence>
<dbReference type="Gene3D" id="1.10.1660.10">
    <property type="match status" value="1"/>
</dbReference>
<dbReference type="eggNOG" id="COG0789">
    <property type="taxonomic scope" value="Bacteria"/>
</dbReference>
<dbReference type="InterPro" id="IPR047057">
    <property type="entry name" value="MerR_fam"/>
</dbReference>
<evidence type="ECO:0000259" key="5">
    <source>
        <dbReference type="PROSITE" id="PS51118"/>
    </source>
</evidence>
<dbReference type="InterPro" id="IPR009061">
    <property type="entry name" value="DNA-bd_dom_put_sf"/>
</dbReference>
<dbReference type="Pfam" id="PF13411">
    <property type="entry name" value="MerR_1"/>
    <property type="match status" value="1"/>
</dbReference>
<feature type="domain" description="HTH merR-type" evidence="4">
    <location>
        <begin position="54"/>
        <end position="123"/>
    </location>
</feature>
<dbReference type="Gene3D" id="1.10.10.10">
    <property type="entry name" value="Winged helix-like DNA-binding domain superfamily/Winged helix DNA-binding domain"/>
    <property type="match status" value="1"/>
</dbReference>
<name>W7J0C0_9PSEU</name>
<dbReference type="eggNOG" id="COG1733">
    <property type="taxonomic scope" value="Bacteria"/>
</dbReference>
<dbReference type="CDD" id="cd01282">
    <property type="entry name" value="HTH_MerR-like_sg3"/>
    <property type="match status" value="1"/>
</dbReference>
<dbReference type="InterPro" id="IPR036390">
    <property type="entry name" value="WH_DNA-bd_sf"/>
</dbReference>
<dbReference type="SUPFAM" id="SSF46785">
    <property type="entry name" value="Winged helix' DNA-binding domain"/>
    <property type="match status" value="1"/>
</dbReference>
<evidence type="ECO:0000256" key="3">
    <source>
        <dbReference type="ARBA" id="ARBA00023163"/>
    </source>
</evidence>
<dbReference type="GO" id="GO:0003677">
    <property type="term" value="F:DNA binding"/>
    <property type="evidence" value="ECO:0007669"/>
    <property type="project" value="UniProtKB-KW"/>
</dbReference>
<feature type="domain" description="HTH hxlR-type" evidence="5">
    <location>
        <begin position="1"/>
        <end position="35"/>
    </location>
</feature>
<dbReference type="PRINTS" id="PR00040">
    <property type="entry name" value="HTHMERR"/>
</dbReference>
<dbReference type="EMBL" id="AYXG01000079">
    <property type="protein sequence ID" value="EWC62452.1"/>
    <property type="molecule type" value="Genomic_DNA"/>
</dbReference>
<protein>
    <submittedName>
        <fullName evidence="6">Transcriptional regulator, MerR family</fullName>
    </submittedName>
</protein>
<sequence>MPPRVHYRLTPLGLSLDVPLAALREWAEAHMPEVDRAGGRTLALTWAARFSVPGMRIGELAKRTGTTTRALRFYESQGLLGRARRTANGYRDYDEEDQRLVSEILALQAAGLSLDDTRPFVACLRAGHGAGDDCADSVEVYRRRLAEVDDCLERLGAVRAGLVAKLADALAREPGPCRVTTGYAASVPPNHFEENP</sequence>
<dbReference type="OrthoDB" id="4567915at2"/>
<dbReference type="PANTHER" id="PTHR30204">
    <property type="entry name" value="REDOX-CYCLING DRUG-SENSING TRANSCRIPTIONAL ACTIVATOR SOXR"/>
    <property type="match status" value="1"/>
</dbReference>
<comment type="caution">
    <text evidence="6">The sequence shown here is derived from an EMBL/GenBank/DDBJ whole genome shotgun (WGS) entry which is preliminary data.</text>
</comment>
<evidence type="ECO:0000313" key="7">
    <source>
        <dbReference type="Proteomes" id="UP000019277"/>
    </source>
</evidence>
<keyword evidence="3" id="KW-0804">Transcription</keyword>
<dbReference type="SMART" id="SM00422">
    <property type="entry name" value="HTH_MERR"/>
    <property type="match status" value="1"/>
</dbReference>
<keyword evidence="2" id="KW-0238">DNA-binding</keyword>